<evidence type="ECO:0000313" key="2">
    <source>
        <dbReference type="EMBL" id="KAL1595916.1"/>
    </source>
</evidence>
<feature type="compositionally biased region" description="Basic and acidic residues" evidence="1">
    <location>
        <begin position="624"/>
        <end position="633"/>
    </location>
</feature>
<sequence>MAPEKHTVSSPPAPDAKRRREDPEQDPPINPNAAKPVLQRENAIIGANFKTPQSLDDVFALFESRADDDDEEDEDEDSDDEHNDDVDNDVKDDPSGDDDVEEDDVVEDNVEEYCDERAVESVDISPIVELSKSVRSFKPPGARDPKAARKEAASMDPRRFLKLNYGLLHSKSKNGIPGYTASKEGRKPLLSQRAAEMRIPDNVGNVNPSSTVPTPNESTQTSCDGNLDPGSGHTDELENMADVVGSLITPRTDIKRSTIKEVARDTGMKQAVVKVQSDATSSDMDVVKQSADSGLPLTLKPVRASTPGWAPLSHKPIYSDEPGHGRFKSRIVFEADPVPQEQYYAETTYGIATSSRISALEKLKEWRQNFGGKMKDGQLRKAERLVVLNEHEPSMARNDLSRYTDSLKTLDKWLAQFMPDSFVVVKTTIPANAHTKAGRFVGYIEALRQLMAKRPFHFSVELEDKSILTIENASDAHLASAINFVHSVEFFRAHGHLTAGNQKPFSTMKSKKKPNKNTPGSINPEREAKNVTAFLPWIPESFARKHYVDCAAFPDQDLGPLEFEQTGTNPVTLMPQEVIGHIASMDKSLFTTSAHASQSLPFENCKMGPYSQNLKGAINSQTERIAEDKERPGKPRSVIASPASHGNGGASSAPFDTSNIPAVAYDSDSESSDEDELEPRKVSKLSEQTDYDPFNYHTHYGQQSIVFNASIESGPGHDSNVAGIEHHTEVGSENASHEGDHEHVDHRSNLEESIHSHTELEGVIEDDLAEDIWAAFDLPGEDGLKNEYNDSLFDGSDNQKEEPERSKSLSKSDTSSDDTTESVALAASVGAAETKARHKSDESHDSFKQNVPGGSSTTHSIQEQPALTTPCALGTSKKRKKKSKAQKNAEKARAAQGQKDQIDLGSLQQKAAKEQEEISKKRERDRIWAEYSRSSGVNGAGPDNFSDEEEPASKEHQPDEGDMGESPSDETDLLPKSQEDRTPMPKPVLTQDAADIEPVSWDSSTGDYVYRIVFRSTDVPVDAIYLELKDQGELEWHEAGERKLKVDGKKSKKYWKGDGAHLTKSFLRKNAAAKLIEWRDSRKVGSLGEDVRRKLRERVHITLDMGPPNGPLGDAAFFAESIATLRKRLLSLPKWLPKADFLLKLSVPNDIFVKHPLGRSGFLKYWDEVRETLLTFPTRFVVELTDSSITDARLNEWWDETDKAELARRVNEALKKLYTPVYVKAYHEQNLDITEGTGKDKQSIRKNVDPGSTTALPTTVQGVDAMLSYFGYTEKSLKSRIEAEMSSTLEIERQQYEKRGGNPREIRFDEKLLNKRVHDEIAEFEALRRKDIVAKCESTVSTPKSIETAIKLGTTFVEDVQYFQEHGRLPDRSDSVEVTVPAAQAAAPQPSSKPTQATQDQHGPGANKLGIWIPQTKADGSFAVRRYERKTQKILVEMMDQRGLPTEEFKYKLERAAVLAADDEGTFWTAYNNAKAEETKALQQVPGIASRNPKFDRSHSLGQGQYLNKNPLPRMPTASSVGTLDKSLLHAKVPGAGLRDSFHPDLSPYEDLSAPLQLNSSVIYDLFPKDTSYLNPHFPRTAQHQPLPQSQSRYKLNNQTSNRSQWPAFPSGVQFDLYPLGPHDPGVQPALGPRYASQGKGASTANSSHKPPTAPNQLPSAANPAYNVEAQYIRGRIKGPHKNTTFQHDLSTPPTASAVGPGEFRGKKRGQPEYKHGETEVELNDRVSKKHAGERDGSQDITVKPLIGQVLESRGHPPSSLGKHNSDEDQEPSERPRKKPVLSMDDATSAAPRKVLRPQSRQGQRNRVNSDTERLRQAHGRSALQEPLLQESINMAQQPTTEQYVLNSGSVGQYHHDLPTTDQAPNQGSEFQLSAEDWQVATAGIEAPPYHYVHQYGASQPGGGQYQSVQDLQAPHIPGSEMLSHDQSRIAAQQASQRPDDNTEIPRNFAEEQYLESLGFDPLL</sequence>
<feature type="region of interest" description="Disordered" evidence="1">
    <location>
        <begin position="133"/>
        <end position="154"/>
    </location>
</feature>
<feature type="compositionally biased region" description="Acidic residues" evidence="1">
    <location>
        <begin position="95"/>
        <end position="105"/>
    </location>
</feature>
<organism evidence="2 3">
    <name type="scientific">Paraconiothyrium brasiliense</name>
    <dbReference type="NCBI Taxonomy" id="300254"/>
    <lineage>
        <taxon>Eukaryota</taxon>
        <taxon>Fungi</taxon>
        <taxon>Dikarya</taxon>
        <taxon>Ascomycota</taxon>
        <taxon>Pezizomycotina</taxon>
        <taxon>Dothideomycetes</taxon>
        <taxon>Pleosporomycetidae</taxon>
        <taxon>Pleosporales</taxon>
        <taxon>Massarineae</taxon>
        <taxon>Didymosphaeriaceae</taxon>
        <taxon>Paraconiothyrium</taxon>
    </lineage>
</organism>
<feature type="region of interest" description="Disordered" evidence="1">
    <location>
        <begin position="1491"/>
        <end position="1513"/>
    </location>
</feature>
<feature type="region of interest" description="Disordered" evidence="1">
    <location>
        <begin position="1381"/>
        <end position="1411"/>
    </location>
</feature>
<feature type="compositionally biased region" description="Basic residues" evidence="1">
    <location>
        <begin position="876"/>
        <end position="885"/>
    </location>
</feature>
<feature type="compositionally biased region" description="Polar residues" evidence="1">
    <location>
        <begin position="1682"/>
        <end position="1695"/>
    </location>
</feature>
<feature type="region of interest" description="Disordered" evidence="1">
    <location>
        <begin position="1921"/>
        <end position="1950"/>
    </location>
</feature>
<feature type="region of interest" description="Disordered" evidence="1">
    <location>
        <begin position="624"/>
        <end position="690"/>
    </location>
</feature>
<feature type="compositionally biased region" description="Basic and acidic residues" evidence="1">
    <location>
        <begin position="1710"/>
        <end position="1738"/>
    </location>
</feature>
<feature type="region of interest" description="Disordered" evidence="1">
    <location>
        <begin position="501"/>
        <end position="526"/>
    </location>
</feature>
<feature type="compositionally biased region" description="Acidic residues" evidence="1">
    <location>
        <begin position="960"/>
        <end position="972"/>
    </location>
</feature>
<dbReference type="EMBL" id="JAKJXO020000015">
    <property type="protein sequence ID" value="KAL1595916.1"/>
    <property type="molecule type" value="Genomic_DNA"/>
</dbReference>
<feature type="compositionally biased region" description="Polar residues" evidence="1">
    <location>
        <begin position="848"/>
        <end position="867"/>
    </location>
</feature>
<feature type="compositionally biased region" description="Basic and acidic residues" evidence="1">
    <location>
        <begin position="141"/>
        <end position="154"/>
    </location>
</feature>
<feature type="compositionally biased region" description="Basic and acidic residues" evidence="1">
    <location>
        <begin position="1764"/>
        <end position="1775"/>
    </location>
</feature>
<feature type="region of interest" description="Disordered" evidence="1">
    <location>
        <begin position="1617"/>
        <end position="1662"/>
    </location>
</feature>
<feature type="region of interest" description="Disordered" evidence="1">
    <location>
        <begin position="1"/>
        <end position="39"/>
    </location>
</feature>
<gene>
    <name evidence="2" type="ORF">SLS60_009606</name>
</gene>
<feature type="region of interest" description="Disordered" evidence="1">
    <location>
        <begin position="60"/>
        <end position="105"/>
    </location>
</feature>
<protein>
    <submittedName>
        <fullName evidence="2">Uncharacterized protein</fullName>
    </submittedName>
</protein>
<accession>A0ABR3QUR8</accession>
<dbReference type="Proteomes" id="UP001521785">
    <property type="component" value="Unassembled WGS sequence"/>
</dbReference>
<feature type="compositionally biased region" description="Polar residues" evidence="1">
    <location>
        <begin position="1392"/>
        <end position="1401"/>
    </location>
</feature>
<evidence type="ECO:0000313" key="3">
    <source>
        <dbReference type="Proteomes" id="UP001521785"/>
    </source>
</evidence>
<proteinExistence type="predicted"/>
<feature type="region of interest" description="Disordered" evidence="1">
    <location>
        <begin position="787"/>
        <end position="997"/>
    </location>
</feature>
<feature type="compositionally biased region" description="Acidic residues" evidence="1">
    <location>
        <begin position="66"/>
        <end position="87"/>
    </location>
</feature>
<reference evidence="2 3" key="1">
    <citation type="submission" date="2024-02" db="EMBL/GenBank/DDBJ databases">
        <title>De novo assembly and annotation of 12 fungi associated with fruit tree decline syndrome in Ontario, Canada.</title>
        <authorList>
            <person name="Sulman M."/>
            <person name="Ellouze W."/>
            <person name="Ilyukhin E."/>
        </authorList>
    </citation>
    <scope>NUCLEOTIDE SEQUENCE [LARGE SCALE GENOMIC DNA]</scope>
    <source>
        <strain evidence="2 3">M42-189</strain>
    </source>
</reference>
<feature type="compositionally biased region" description="Low complexity" evidence="1">
    <location>
        <begin position="1381"/>
        <end position="1390"/>
    </location>
</feature>
<evidence type="ECO:0000256" key="1">
    <source>
        <dbReference type="SAM" id="MobiDB-lite"/>
    </source>
</evidence>
<feature type="compositionally biased region" description="Basic and acidic residues" evidence="1">
    <location>
        <begin position="911"/>
        <end position="928"/>
    </location>
</feature>
<feature type="compositionally biased region" description="Acidic residues" evidence="1">
    <location>
        <begin position="667"/>
        <end position="677"/>
    </location>
</feature>
<feature type="region of interest" description="Disordered" evidence="1">
    <location>
        <begin position="1679"/>
        <end position="1829"/>
    </location>
</feature>
<feature type="compositionally biased region" description="Polar residues" evidence="1">
    <location>
        <begin position="204"/>
        <end position="223"/>
    </location>
</feature>
<feature type="compositionally biased region" description="Basic and acidic residues" evidence="1">
    <location>
        <begin position="797"/>
        <end position="807"/>
    </location>
</feature>
<name>A0ABR3QUR8_9PLEO</name>
<comment type="caution">
    <text evidence="2">The sequence shown here is derived from an EMBL/GenBank/DDBJ whole genome shotgun (WGS) entry which is preliminary data.</text>
</comment>
<feature type="region of interest" description="Disordered" evidence="1">
    <location>
        <begin position="201"/>
        <end position="223"/>
    </location>
</feature>
<feature type="compositionally biased region" description="Polar residues" evidence="1">
    <location>
        <begin position="1640"/>
        <end position="1660"/>
    </location>
</feature>
<keyword evidence="3" id="KW-1185">Reference proteome</keyword>